<dbReference type="CDD" id="cd01647">
    <property type="entry name" value="RT_LTR"/>
    <property type="match status" value="1"/>
</dbReference>
<keyword evidence="1" id="KW-0863">Zinc-finger</keyword>
<dbReference type="InterPro" id="IPR000477">
    <property type="entry name" value="RT_dom"/>
</dbReference>
<evidence type="ECO:0008006" key="7">
    <source>
        <dbReference type="Google" id="ProtNLM"/>
    </source>
</evidence>
<dbReference type="InterPro" id="IPR021109">
    <property type="entry name" value="Peptidase_aspartic_dom_sf"/>
</dbReference>
<dbReference type="SUPFAM" id="SSF56672">
    <property type="entry name" value="DNA/RNA polymerases"/>
    <property type="match status" value="1"/>
</dbReference>
<evidence type="ECO:0000256" key="2">
    <source>
        <dbReference type="SAM" id="MobiDB-lite"/>
    </source>
</evidence>
<feature type="compositionally biased region" description="Acidic residues" evidence="2">
    <location>
        <begin position="782"/>
        <end position="793"/>
    </location>
</feature>
<dbReference type="SMART" id="SM00343">
    <property type="entry name" value="ZnF_C2HC"/>
    <property type="match status" value="1"/>
</dbReference>
<dbReference type="Pfam" id="PF00078">
    <property type="entry name" value="RVT_1"/>
    <property type="match status" value="1"/>
</dbReference>
<dbReference type="SUPFAM" id="SSF50630">
    <property type="entry name" value="Acid proteases"/>
    <property type="match status" value="1"/>
</dbReference>
<protein>
    <recommendedName>
        <fullName evidence="7">Reverse transcriptase</fullName>
    </recommendedName>
</protein>
<dbReference type="AlphaFoldDB" id="A0AAD5PKL1"/>
<dbReference type="SUPFAM" id="SSF57756">
    <property type="entry name" value="Retrovirus zinc finger-like domains"/>
    <property type="match status" value="1"/>
</dbReference>
<dbReference type="InterPro" id="IPR043502">
    <property type="entry name" value="DNA/RNA_pol_sf"/>
</dbReference>
<dbReference type="PROSITE" id="PS50158">
    <property type="entry name" value="ZF_CCHC"/>
    <property type="match status" value="1"/>
</dbReference>
<feature type="region of interest" description="Disordered" evidence="2">
    <location>
        <begin position="243"/>
        <end position="262"/>
    </location>
</feature>
<accession>A0AAD5PKL1</accession>
<dbReference type="InterPro" id="IPR043128">
    <property type="entry name" value="Rev_trsase/Diguanyl_cyclase"/>
</dbReference>
<sequence>MDPNALNAALAALTANQQQQQQQFVLQQQQIQQQQDLLTALTNRILAVPVVGPPAAPVPPPAAIIRATLDTDVKFSGATEEMLQDWLQLVNRKALAENWGDAEKRRAAISSLSGKALTWQEEIGVNIPQWDDWINGLRGAFEVQLTEGQWQVLVEGRKQLPGESGCAYALDKVKLCRRRATALTDAELTPYLIRGLISEPVTNPSRVSTTTEENARNQETRDSLFQAVEALTNQVAVLTRTVTRPNSPGRGKPALKQVGFDRRPPGSKNEVQCYNCSGYGHISRDCPLPNPRGSPVIEVDVFRVGLVKAMVDSGAKNSVIRADLIRGRSIFDLRVASRTWRTLDYQILPLVGETSLVVRFGGTVTDLNQVLVMENAIFPMVLGMDWIERSGAVICVKEGVAIVEVTRGQKLKENDKGCGYGKAVDELLVMGALVEEEEVTPGVDQGELQLDSEFEEKKGIAASSVQFVEAVTPKRRDGLWLIRTNKSTRSGKEWVTPECLVESQDGRVLIPVTTTIGALQPTSESPDCDDMLLIEKDVNIDPDLVGKDREGLLDVIRRHWRCFRSKKGLTQLIEHRIETGAANPVHSSPYRVSETERKVIQEQVQKMPADGIVTSSRSPWSSSVVLVKKNNGEIRFCVDYRRLNSVTVKDVYPLPRIEDVLDRLGGAQFFTSLDLESGFWQVPMAKEHQEKTAFVTTDGLFEFSRLPFGLCGAPPTFQRLINRVLDGLKWTECLVYMDDILVFGGSLTEHNKRLHRVLQAIGNAGLTLNLRRYFPRCELDWQPDEGGSTDDDSLSGNEQQVRTEDDKNANQSEFENDLETSTSDTEFEEDEEIRTRTGPVTTRTGRQSRQPERFVAGVRR</sequence>
<evidence type="ECO:0000313" key="5">
    <source>
        <dbReference type="EMBL" id="KAI9550771.1"/>
    </source>
</evidence>
<dbReference type="Gene3D" id="3.10.10.10">
    <property type="entry name" value="HIV Type 1 Reverse Transcriptase, subunit A, domain 1"/>
    <property type="match status" value="1"/>
</dbReference>
<name>A0AAD5PKL1_9CRUS</name>
<reference evidence="5" key="1">
    <citation type="submission" date="2022-05" db="EMBL/GenBank/DDBJ databases">
        <title>A multi-omics perspective on studying reproductive biology in Daphnia sinensis.</title>
        <authorList>
            <person name="Jia J."/>
        </authorList>
    </citation>
    <scope>NUCLEOTIDE SEQUENCE</scope>
    <source>
        <strain evidence="5">WSL</strain>
    </source>
</reference>
<gene>
    <name evidence="5" type="ORF">GHT06_004558</name>
</gene>
<organism evidence="5 6">
    <name type="scientific">Daphnia sinensis</name>
    <dbReference type="NCBI Taxonomy" id="1820382"/>
    <lineage>
        <taxon>Eukaryota</taxon>
        <taxon>Metazoa</taxon>
        <taxon>Ecdysozoa</taxon>
        <taxon>Arthropoda</taxon>
        <taxon>Crustacea</taxon>
        <taxon>Branchiopoda</taxon>
        <taxon>Diplostraca</taxon>
        <taxon>Cladocera</taxon>
        <taxon>Anomopoda</taxon>
        <taxon>Daphniidae</taxon>
        <taxon>Daphnia</taxon>
        <taxon>Daphnia similis group</taxon>
    </lineage>
</organism>
<dbReference type="Gene3D" id="2.40.70.10">
    <property type="entry name" value="Acid Proteases"/>
    <property type="match status" value="1"/>
</dbReference>
<dbReference type="Pfam" id="PF00098">
    <property type="entry name" value="zf-CCHC"/>
    <property type="match status" value="1"/>
</dbReference>
<feature type="domain" description="Reverse transcriptase" evidence="4">
    <location>
        <begin position="608"/>
        <end position="786"/>
    </location>
</feature>
<keyword evidence="1" id="KW-0479">Metal-binding</keyword>
<dbReference type="InterPro" id="IPR053134">
    <property type="entry name" value="RNA-dir_DNA_polymerase"/>
</dbReference>
<evidence type="ECO:0000313" key="6">
    <source>
        <dbReference type="Proteomes" id="UP000820818"/>
    </source>
</evidence>
<dbReference type="EMBL" id="WJBH02000089">
    <property type="protein sequence ID" value="KAI9550771.1"/>
    <property type="molecule type" value="Genomic_DNA"/>
</dbReference>
<keyword evidence="1" id="KW-0862">Zinc</keyword>
<dbReference type="GO" id="GO:0071897">
    <property type="term" value="P:DNA biosynthetic process"/>
    <property type="evidence" value="ECO:0007669"/>
    <property type="project" value="UniProtKB-ARBA"/>
</dbReference>
<dbReference type="GO" id="GO:0003676">
    <property type="term" value="F:nucleic acid binding"/>
    <property type="evidence" value="ECO:0007669"/>
    <property type="project" value="InterPro"/>
</dbReference>
<dbReference type="PROSITE" id="PS50878">
    <property type="entry name" value="RT_POL"/>
    <property type="match status" value="1"/>
</dbReference>
<dbReference type="PANTHER" id="PTHR24559">
    <property type="entry name" value="TRANSPOSON TY3-I GAG-POL POLYPROTEIN"/>
    <property type="match status" value="1"/>
</dbReference>
<comment type="caution">
    <text evidence="5">The sequence shown here is derived from an EMBL/GenBank/DDBJ whole genome shotgun (WGS) entry which is preliminary data.</text>
</comment>
<evidence type="ECO:0000256" key="1">
    <source>
        <dbReference type="PROSITE-ProRule" id="PRU00047"/>
    </source>
</evidence>
<feature type="domain" description="CCHC-type" evidence="3">
    <location>
        <begin position="273"/>
        <end position="287"/>
    </location>
</feature>
<feature type="region of interest" description="Disordered" evidence="2">
    <location>
        <begin position="782"/>
        <end position="860"/>
    </location>
</feature>
<dbReference type="GO" id="GO:0008270">
    <property type="term" value="F:zinc ion binding"/>
    <property type="evidence" value="ECO:0007669"/>
    <property type="project" value="UniProtKB-KW"/>
</dbReference>
<dbReference type="Gene3D" id="4.10.60.10">
    <property type="entry name" value="Zinc finger, CCHC-type"/>
    <property type="match status" value="1"/>
</dbReference>
<dbReference type="PANTHER" id="PTHR24559:SF444">
    <property type="entry name" value="REVERSE TRANSCRIPTASE DOMAIN-CONTAINING PROTEIN"/>
    <property type="match status" value="1"/>
</dbReference>
<feature type="compositionally biased region" description="Low complexity" evidence="2">
    <location>
        <begin position="836"/>
        <end position="845"/>
    </location>
</feature>
<dbReference type="Proteomes" id="UP000820818">
    <property type="component" value="Unassembled WGS sequence"/>
</dbReference>
<dbReference type="Gene3D" id="3.30.70.270">
    <property type="match status" value="1"/>
</dbReference>
<dbReference type="InterPro" id="IPR036875">
    <property type="entry name" value="Znf_CCHC_sf"/>
</dbReference>
<keyword evidence="6" id="KW-1185">Reference proteome</keyword>
<dbReference type="InterPro" id="IPR001878">
    <property type="entry name" value="Znf_CCHC"/>
</dbReference>
<evidence type="ECO:0000259" key="4">
    <source>
        <dbReference type="PROSITE" id="PS50878"/>
    </source>
</evidence>
<proteinExistence type="predicted"/>
<evidence type="ECO:0000259" key="3">
    <source>
        <dbReference type="PROSITE" id="PS50158"/>
    </source>
</evidence>
<dbReference type="CDD" id="cd00303">
    <property type="entry name" value="retropepsin_like"/>
    <property type="match status" value="1"/>
</dbReference>